<organism evidence="1 2">
    <name type="scientific">Sphingobacterium zeae</name>
    <dbReference type="NCBI Taxonomy" id="1776859"/>
    <lineage>
        <taxon>Bacteria</taxon>
        <taxon>Pseudomonadati</taxon>
        <taxon>Bacteroidota</taxon>
        <taxon>Sphingobacteriia</taxon>
        <taxon>Sphingobacteriales</taxon>
        <taxon>Sphingobacteriaceae</taxon>
        <taxon>Sphingobacterium</taxon>
    </lineage>
</organism>
<evidence type="ECO:0000313" key="1">
    <source>
        <dbReference type="EMBL" id="MDQ1150414.1"/>
    </source>
</evidence>
<sequence>MKGKSNQFFSQFKDKFIFSFLLKRYFLHSIALRSIKTIPFVPKSYYQTKTLFSGATYIFAVGCILNAL</sequence>
<name>A0ABU0U6G3_9SPHI</name>
<dbReference type="EMBL" id="JAUTBA010000001">
    <property type="protein sequence ID" value="MDQ1150414.1"/>
    <property type="molecule type" value="Genomic_DNA"/>
</dbReference>
<protein>
    <submittedName>
        <fullName evidence="1">Uncharacterized protein</fullName>
    </submittedName>
</protein>
<reference evidence="1 2" key="1">
    <citation type="submission" date="2023-07" db="EMBL/GenBank/DDBJ databases">
        <title>Functional and genomic diversity of the sorghum phyllosphere microbiome.</title>
        <authorList>
            <person name="Shade A."/>
        </authorList>
    </citation>
    <scope>NUCLEOTIDE SEQUENCE [LARGE SCALE GENOMIC DNA]</scope>
    <source>
        <strain evidence="1 2">SORGH_AS_0892</strain>
    </source>
</reference>
<proteinExistence type="predicted"/>
<keyword evidence="2" id="KW-1185">Reference proteome</keyword>
<evidence type="ECO:0000313" key="2">
    <source>
        <dbReference type="Proteomes" id="UP001244640"/>
    </source>
</evidence>
<dbReference type="Proteomes" id="UP001244640">
    <property type="component" value="Unassembled WGS sequence"/>
</dbReference>
<accession>A0ABU0U6G3</accession>
<comment type="caution">
    <text evidence="1">The sequence shown here is derived from an EMBL/GenBank/DDBJ whole genome shotgun (WGS) entry which is preliminary data.</text>
</comment>
<gene>
    <name evidence="1" type="ORF">QE382_002398</name>
</gene>